<organism evidence="2 3">
    <name type="scientific">Desulfatitalea alkaliphila</name>
    <dbReference type="NCBI Taxonomy" id="2929485"/>
    <lineage>
        <taxon>Bacteria</taxon>
        <taxon>Pseudomonadati</taxon>
        <taxon>Thermodesulfobacteriota</taxon>
        <taxon>Desulfobacteria</taxon>
        <taxon>Desulfobacterales</taxon>
        <taxon>Desulfosarcinaceae</taxon>
        <taxon>Desulfatitalea</taxon>
    </lineage>
</organism>
<accession>A0AA41R6R2</accession>
<comment type="caution">
    <text evidence="2">The sequence shown here is derived from an EMBL/GenBank/DDBJ whole genome shotgun (WGS) entry which is preliminary data.</text>
</comment>
<evidence type="ECO:0000259" key="1">
    <source>
        <dbReference type="Pfam" id="PF19266"/>
    </source>
</evidence>
<protein>
    <recommendedName>
        <fullName evidence="1">Contractile injection system tube protein N-terminal domain-containing protein</fullName>
    </recommendedName>
</protein>
<keyword evidence="3" id="KW-1185">Reference proteome</keyword>
<evidence type="ECO:0000313" key="2">
    <source>
        <dbReference type="EMBL" id="MCJ8500108.1"/>
    </source>
</evidence>
<dbReference type="RefSeq" id="WP_246903889.1">
    <property type="nucleotide sequence ID" value="NZ_JALJRB010000004.1"/>
</dbReference>
<dbReference type="Proteomes" id="UP001165427">
    <property type="component" value="Unassembled WGS sequence"/>
</dbReference>
<dbReference type="Pfam" id="PF19266">
    <property type="entry name" value="CIS_tube"/>
    <property type="match status" value="1"/>
</dbReference>
<sequence length="354" mass="37591">MTTTASDADPAPRGELRTTACFMPKTDENGQPLSHERQRDNRVTVHFNPESLDITFTNSVRRGQRNQPAQVTVTETTAALSMELLFDTTLNGVDVRTETNQLARMMDPAQQQPRRNNRSRRIPSIVIFQWGTLWFEGYIDNYKEKLEFFSDQGVPLRATVTLSMTQQQRDFEPNTDVAHNTDVAGDLAPGHNVPAARSGAASGNAPVNPLGADTSVTRAVAAGHPAAGGDSAVARYVAATNGIENMRLPEVGELVLPDVRIFAGAGGSPGAGAGNGVQVGGETAARFAALKPPAPPRLRASVLFHQESHFAIHPDTDTPVFSAPGTGLQAGLASSMSADVGVGADLKPGITFED</sequence>
<gene>
    <name evidence="2" type="ORF">MRX98_05940</name>
</gene>
<reference evidence="2" key="1">
    <citation type="submission" date="2022-04" db="EMBL/GenBank/DDBJ databases">
        <title>Desulfatitalea alkaliphila sp. nov., a novel anaerobic sulfate-reducing bacterium isolated from terrestrial mud volcano, Taman Peninsula, Russia.</title>
        <authorList>
            <person name="Khomyakova M.A."/>
            <person name="Merkel A.Y."/>
            <person name="Slobodkin A.I."/>
        </authorList>
    </citation>
    <scope>NUCLEOTIDE SEQUENCE</scope>
    <source>
        <strain evidence="2">M08but</strain>
    </source>
</reference>
<dbReference type="EMBL" id="JALJRB010000004">
    <property type="protein sequence ID" value="MCJ8500108.1"/>
    <property type="molecule type" value="Genomic_DNA"/>
</dbReference>
<name>A0AA41R6R2_9BACT</name>
<dbReference type="InterPro" id="IPR045361">
    <property type="entry name" value="CIS_tube_prot_N"/>
</dbReference>
<feature type="domain" description="Contractile injection system tube protein N-terminal" evidence="1">
    <location>
        <begin position="36"/>
        <end position="169"/>
    </location>
</feature>
<dbReference type="AlphaFoldDB" id="A0AA41R6R2"/>
<proteinExistence type="predicted"/>
<evidence type="ECO:0000313" key="3">
    <source>
        <dbReference type="Proteomes" id="UP001165427"/>
    </source>
</evidence>